<dbReference type="Pfam" id="PF19760">
    <property type="entry name" value="DUF6247"/>
    <property type="match status" value="1"/>
</dbReference>
<keyword evidence="3" id="KW-1185">Reference proteome</keyword>
<gene>
    <name evidence="2" type="ORF">SSOG_05381</name>
</gene>
<dbReference type="HOGENOM" id="CLU_127706_1_0_11"/>
<sequence length="181" mass="19185">MSLPTVGTPHYRPVARGDRDETLLSPKEAGCGEGSDTHPVSYVPGTVRVHRPPAPPEDRMSTQPDHSYDPVPPQPTATPEALRAAVAQVAPGSLAAFDAERAEAVQQARAEVSAAPLRSFTGQWSVNVAIARHPARANRLRELETLASSSDDIVQAREAIAEIGRILDAAFAEAGLKRGDA</sequence>
<evidence type="ECO:0000256" key="1">
    <source>
        <dbReference type="SAM" id="MobiDB-lite"/>
    </source>
</evidence>
<feature type="region of interest" description="Disordered" evidence="1">
    <location>
        <begin position="1"/>
        <end position="78"/>
    </location>
</feature>
<evidence type="ECO:0000313" key="2">
    <source>
        <dbReference type="EMBL" id="EFL25667.1"/>
    </source>
</evidence>
<dbReference type="Proteomes" id="UP000003963">
    <property type="component" value="Unassembled WGS sequence"/>
</dbReference>
<dbReference type="EMBL" id="GG657754">
    <property type="protein sequence ID" value="EFL25667.1"/>
    <property type="molecule type" value="Genomic_DNA"/>
</dbReference>
<dbReference type="InterPro" id="IPR046214">
    <property type="entry name" value="DUF6247"/>
</dbReference>
<proteinExistence type="predicted"/>
<protein>
    <submittedName>
        <fullName evidence="2">Uncharacterized protein</fullName>
    </submittedName>
</protein>
<evidence type="ECO:0000313" key="3">
    <source>
        <dbReference type="Proteomes" id="UP000003963"/>
    </source>
</evidence>
<accession>D9WKD3</accession>
<organism evidence="2 3">
    <name type="scientific">Streptomyces himastatinicus ATCC 53653</name>
    <dbReference type="NCBI Taxonomy" id="457427"/>
    <lineage>
        <taxon>Bacteria</taxon>
        <taxon>Bacillati</taxon>
        <taxon>Actinomycetota</taxon>
        <taxon>Actinomycetes</taxon>
        <taxon>Kitasatosporales</taxon>
        <taxon>Streptomycetaceae</taxon>
        <taxon>Streptomyces</taxon>
        <taxon>Streptomyces violaceusniger group</taxon>
    </lineage>
</organism>
<dbReference type="STRING" id="457427.SSOG_05381"/>
<reference evidence="2 3" key="1">
    <citation type="submission" date="2009-02" db="EMBL/GenBank/DDBJ databases">
        <title>Annotation of Streptomyces hygroscopicus strain ATCC 53653.</title>
        <authorList>
            <consortium name="The Broad Institute Genome Sequencing Platform"/>
            <consortium name="Broad Institute Microbial Sequencing Center"/>
            <person name="Fischbach M."/>
            <person name="Godfrey P."/>
            <person name="Ward D."/>
            <person name="Young S."/>
            <person name="Zeng Q."/>
            <person name="Koehrsen M."/>
            <person name="Alvarado L."/>
            <person name="Berlin A.M."/>
            <person name="Bochicchio J."/>
            <person name="Borenstein D."/>
            <person name="Chapman S.B."/>
            <person name="Chen Z."/>
            <person name="Engels R."/>
            <person name="Freedman E."/>
            <person name="Gellesch M."/>
            <person name="Goldberg J."/>
            <person name="Griggs A."/>
            <person name="Gujja S."/>
            <person name="Heilman E.R."/>
            <person name="Heiman D.I."/>
            <person name="Hepburn T.A."/>
            <person name="Howarth C."/>
            <person name="Jen D."/>
            <person name="Larson L."/>
            <person name="Lewis B."/>
            <person name="Mehta T."/>
            <person name="Park D."/>
            <person name="Pearson M."/>
            <person name="Richards J."/>
            <person name="Roberts A."/>
            <person name="Saif S."/>
            <person name="Shea T.D."/>
            <person name="Shenoy N."/>
            <person name="Sisk P."/>
            <person name="Stolte C."/>
            <person name="Sykes S.N."/>
            <person name="Thomson T."/>
            <person name="Walk T."/>
            <person name="White J."/>
            <person name="Yandava C."/>
            <person name="Straight P."/>
            <person name="Clardy J."/>
            <person name="Hung D."/>
            <person name="Kolter R."/>
            <person name="Mekalanos J."/>
            <person name="Walker S."/>
            <person name="Walsh C.T."/>
            <person name="Wieland-Brown L.C."/>
            <person name="Haas B."/>
            <person name="Nusbaum C."/>
            <person name="Birren B."/>
        </authorList>
    </citation>
    <scope>NUCLEOTIDE SEQUENCE [LARGE SCALE GENOMIC DNA]</scope>
    <source>
        <strain evidence="2 3">ATCC 53653</strain>
    </source>
</reference>
<dbReference type="AlphaFoldDB" id="D9WKD3"/>
<name>D9WKD3_9ACTN</name>